<dbReference type="Pfam" id="PF01625">
    <property type="entry name" value="PMSR"/>
    <property type="match status" value="1"/>
</dbReference>
<evidence type="ECO:0000313" key="6">
    <source>
        <dbReference type="EMBL" id="KAJ8321564.1"/>
    </source>
</evidence>
<feature type="domain" description="Peptide methionine sulphoxide reductase MsrA" evidence="5">
    <location>
        <begin position="11"/>
        <end position="161"/>
    </location>
</feature>
<gene>
    <name evidence="6" type="ORF">KUTeg_000885</name>
</gene>
<name>A0ABQ9FWD8_TEGGR</name>
<keyword evidence="7" id="KW-1185">Reference proteome</keyword>
<reference evidence="6 7" key="1">
    <citation type="submission" date="2022-12" db="EMBL/GenBank/DDBJ databases">
        <title>Chromosome-level genome of Tegillarca granosa.</title>
        <authorList>
            <person name="Kim J."/>
        </authorList>
    </citation>
    <scope>NUCLEOTIDE SEQUENCE [LARGE SCALE GENOMIC DNA]</scope>
    <source>
        <strain evidence="6">Teg-2019</strain>
        <tissue evidence="6">Adductor muscle</tissue>
    </source>
</reference>
<dbReference type="InterPro" id="IPR002569">
    <property type="entry name" value="Met_Sox_Rdtase_MsrA_dom"/>
</dbReference>
<protein>
    <recommendedName>
        <fullName evidence="2">peptide-methionine (S)-S-oxide reductase</fullName>
        <ecNumber evidence="2">1.8.4.11</ecNumber>
    </recommendedName>
    <alternativeName>
        <fullName evidence="4">Peptide-methionine (S)-S-oxide reductase</fullName>
    </alternativeName>
</protein>
<evidence type="ECO:0000256" key="2">
    <source>
        <dbReference type="ARBA" id="ARBA00012502"/>
    </source>
</evidence>
<evidence type="ECO:0000313" key="7">
    <source>
        <dbReference type="Proteomes" id="UP001217089"/>
    </source>
</evidence>
<comment type="caution">
    <text evidence="6">The sequence shown here is derived from an EMBL/GenBank/DDBJ whole genome shotgun (WGS) entry which is preliminary data.</text>
</comment>
<sequence length="183" mass="21065">MAQTKTQLESAYFAGGCFWCMEEVFEKLAGVEDAISGYTGGDFPNPSYEDVIYKNTGHFEAIKVIYDSSKVSYEQLLDLFWLNVDPTQNDGQFCDKGPQYRSAIFFATTEQKQLAETSKAKYQDKFKSRNPVGEVKFATDILALKTFYDAEEYHQSYYKKKFYSIQNLQIPLWTLSAFKRNLG</sequence>
<dbReference type="InterPro" id="IPR036509">
    <property type="entry name" value="Met_Sox_Rdtase_MsrA_sf"/>
</dbReference>
<dbReference type="EC" id="1.8.4.11" evidence="2"/>
<evidence type="ECO:0000256" key="1">
    <source>
        <dbReference type="ARBA" id="ARBA00005591"/>
    </source>
</evidence>
<dbReference type="NCBIfam" id="TIGR00401">
    <property type="entry name" value="msrA"/>
    <property type="match status" value="1"/>
</dbReference>
<keyword evidence="3" id="KW-0560">Oxidoreductase</keyword>
<organism evidence="6 7">
    <name type="scientific">Tegillarca granosa</name>
    <name type="common">Malaysian cockle</name>
    <name type="synonym">Anadara granosa</name>
    <dbReference type="NCBI Taxonomy" id="220873"/>
    <lineage>
        <taxon>Eukaryota</taxon>
        <taxon>Metazoa</taxon>
        <taxon>Spiralia</taxon>
        <taxon>Lophotrochozoa</taxon>
        <taxon>Mollusca</taxon>
        <taxon>Bivalvia</taxon>
        <taxon>Autobranchia</taxon>
        <taxon>Pteriomorphia</taxon>
        <taxon>Arcoida</taxon>
        <taxon>Arcoidea</taxon>
        <taxon>Arcidae</taxon>
        <taxon>Tegillarca</taxon>
    </lineage>
</organism>
<evidence type="ECO:0000256" key="4">
    <source>
        <dbReference type="ARBA" id="ARBA00030643"/>
    </source>
</evidence>
<comment type="similarity">
    <text evidence="1">Belongs to the MsrA Met sulfoxide reductase family.</text>
</comment>
<dbReference type="PANTHER" id="PTHR43774:SF1">
    <property type="entry name" value="PEPTIDE METHIONINE SULFOXIDE REDUCTASE MSRA 2"/>
    <property type="match status" value="1"/>
</dbReference>
<evidence type="ECO:0000259" key="5">
    <source>
        <dbReference type="Pfam" id="PF01625"/>
    </source>
</evidence>
<dbReference type="SUPFAM" id="SSF55068">
    <property type="entry name" value="Peptide methionine sulfoxide reductase"/>
    <property type="match status" value="1"/>
</dbReference>
<evidence type="ECO:0000256" key="3">
    <source>
        <dbReference type="ARBA" id="ARBA00023002"/>
    </source>
</evidence>
<dbReference type="Proteomes" id="UP001217089">
    <property type="component" value="Unassembled WGS sequence"/>
</dbReference>
<dbReference type="Gene3D" id="3.30.1060.10">
    <property type="entry name" value="Peptide methionine sulphoxide reductase MsrA"/>
    <property type="match status" value="1"/>
</dbReference>
<dbReference type="HAMAP" id="MF_01401">
    <property type="entry name" value="MsrA"/>
    <property type="match status" value="1"/>
</dbReference>
<proteinExistence type="inferred from homology"/>
<accession>A0ABQ9FWD8</accession>
<dbReference type="EMBL" id="JARBDR010000028">
    <property type="protein sequence ID" value="KAJ8321564.1"/>
    <property type="molecule type" value="Genomic_DNA"/>
</dbReference>
<dbReference type="PANTHER" id="PTHR43774">
    <property type="entry name" value="PEPTIDE METHIONINE SULFOXIDE REDUCTASE"/>
    <property type="match status" value="1"/>
</dbReference>